<organism evidence="2 3">
    <name type="scientific">Pseudomonas antarctica</name>
    <dbReference type="NCBI Taxonomy" id="219572"/>
    <lineage>
        <taxon>Bacteria</taxon>
        <taxon>Pseudomonadati</taxon>
        <taxon>Pseudomonadota</taxon>
        <taxon>Gammaproteobacteria</taxon>
        <taxon>Pseudomonadales</taxon>
        <taxon>Pseudomonadaceae</taxon>
        <taxon>Pseudomonas</taxon>
    </lineage>
</organism>
<keyword evidence="4" id="KW-1185">Reference proteome</keyword>
<protein>
    <submittedName>
        <fullName evidence="2">Uncharacterized protein</fullName>
    </submittedName>
</protein>
<dbReference type="EMBL" id="JXDI01000002">
    <property type="protein sequence ID" value="KAF2407040.1"/>
    <property type="molecule type" value="Genomic_DNA"/>
</dbReference>
<sequence>MSDSTQCLREVSCTKSRECCDKHSGHCSEHGAEIHVHVHVHAHHACCSSVPIKRVDPVDPVALPVTLPVIQLGFSENTIIDSKYSNFKQQVEAPSNYGPAGIYKKVQAVNTANASADILGSPVTAAELKARYDVLLVGLFMSSFTAADAIRLKEYAERGGVILLVCDHSPTAGAINVLQQFGHVGTLTGTFAQSYTGVSSTTEYLNTYFGDSSGIPLKGSGAFAISAAQLPAGSRVLATVGTNVLAWTVGGTLDRVVAVSDINLVSYDITGTAVDTGQEVFLNNMMAYLFDQALKSA</sequence>
<proteinExistence type="predicted"/>
<dbReference type="AlphaFoldDB" id="A0A1H0A1R0"/>
<evidence type="ECO:0000313" key="4">
    <source>
        <dbReference type="Proteomes" id="UP000748067"/>
    </source>
</evidence>
<dbReference type="EMBL" id="LT629704">
    <property type="protein sequence ID" value="SDN26913.1"/>
    <property type="molecule type" value="Genomic_DNA"/>
</dbReference>
<dbReference type="Proteomes" id="UP000182470">
    <property type="component" value="Chromosome I"/>
</dbReference>
<evidence type="ECO:0000313" key="2">
    <source>
        <dbReference type="EMBL" id="SDN26913.1"/>
    </source>
</evidence>
<reference evidence="2 3" key="2">
    <citation type="submission" date="2016-10" db="EMBL/GenBank/DDBJ databases">
        <authorList>
            <person name="de Groot N.N."/>
        </authorList>
    </citation>
    <scope>NUCLEOTIDE SEQUENCE [LARGE SCALE GENOMIC DNA]</scope>
    <source>
        <strain evidence="2 3">BS2772</strain>
    </source>
</reference>
<evidence type="ECO:0000313" key="3">
    <source>
        <dbReference type="Proteomes" id="UP000182470"/>
    </source>
</evidence>
<gene>
    <name evidence="1" type="ORF">PSAN_39680</name>
    <name evidence="2" type="ORF">SAMN04490179_3415</name>
</gene>
<reference evidence="1 4" key="1">
    <citation type="submission" date="2015-01" db="EMBL/GenBank/DDBJ databases">
        <title>Genome Sequence of Pseudomonas antarctica CMS 35.</title>
        <authorList>
            <person name="Voget S."/>
            <person name="Chow J."/>
            <person name="Daniel R."/>
            <person name="Streit W."/>
        </authorList>
    </citation>
    <scope>NUCLEOTIDE SEQUENCE [LARGE SCALE GENOMIC DNA]</scope>
    <source>
        <strain evidence="1 4">CMS 35</strain>
    </source>
</reference>
<evidence type="ECO:0000313" key="1">
    <source>
        <dbReference type="EMBL" id="KAF2407040.1"/>
    </source>
</evidence>
<dbReference type="RefSeq" id="WP_232000055.1">
    <property type="nucleotide sequence ID" value="NZ_JXDI01000002.1"/>
</dbReference>
<name>A0A1H0A1R0_9PSED</name>
<dbReference type="CDD" id="cd03143">
    <property type="entry name" value="A4_beta-galactosidase_middle_domain"/>
    <property type="match status" value="1"/>
</dbReference>
<dbReference type="Proteomes" id="UP000748067">
    <property type="component" value="Unassembled WGS sequence"/>
</dbReference>
<accession>A0A1H0A1R0</accession>